<keyword evidence="9 10" id="KW-0234">DNA repair</keyword>
<dbReference type="PROSITE" id="PS00618">
    <property type="entry name" value="RECF_2"/>
    <property type="match status" value="1"/>
</dbReference>
<dbReference type="GO" id="GO:0006302">
    <property type="term" value="P:double-strand break repair"/>
    <property type="evidence" value="ECO:0007669"/>
    <property type="project" value="TreeGrafter"/>
</dbReference>
<dbReference type="OrthoDB" id="9803889at2"/>
<evidence type="ECO:0000313" key="13">
    <source>
        <dbReference type="Proteomes" id="UP000253420"/>
    </source>
</evidence>
<dbReference type="AlphaFoldDB" id="A0A368K792"/>
<dbReference type="PANTHER" id="PTHR32182">
    <property type="entry name" value="DNA REPLICATION AND REPAIR PROTEIN RECF"/>
    <property type="match status" value="1"/>
</dbReference>
<comment type="similarity">
    <text evidence="2 9 10">Belongs to the RecF family.</text>
</comment>
<proteinExistence type="inferred from homology"/>
<evidence type="ECO:0000256" key="6">
    <source>
        <dbReference type="ARBA" id="ARBA00022741"/>
    </source>
</evidence>
<feature type="binding site" evidence="9">
    <location>
        <begin position="44"/>
        <end position="51"/>
    </location>
    <ligand>
        <name>ATP</name>
        <dbReference type="ChEBI" id="CHEBI:30616"/>
    </ligand>
</feature>
<keyword evidence="9 10" id="KW-0227">DNA damage</keyword>
<evidence type="ECO:0000256" key="8">
    <source>
        <dbReference type="ARBA" id="ARBA00023125"/>
    </source>
</evidence>
<evidence type="ECO:0000259" key="11">
    <source>
        <dbReference type="SMART" id="SM00382"/>
    </source>
</evidence>
<dbReference type="SUPFAM" id="SSF52540">
    <property type="entry name" value="P-loop containing nucleoside triphosphate hydrolases"/>
    <property type="match status" value="1"/>
</dbReference>
<dbReference type="GO" id="GO:0000731">
    <property type="term" value="P:DNA synthesis involved in DNA repair"/>
    <property type="evidence" value="ECO:0007669"/>
    <property type="project" value="TreeGrafter"/>
</dbReference>
<keyword evidence="4 9" id="KW-0963">Cytoplasm</keyword>
<evidence type="ECO:0000256" key="4">
    <source>
        <dbReference type="ARBA" id="ARBA00022490"/>
    </source>
</evidence>
<dbReference type="GO" id="GO:0009432">
    <property type="term" value="P:SOS response"/>
    <property type="evidence" value="ECO:0007669"/>
    <property type="project" value="UniProtKB-UniRule"/>
</dbReference>
<dbReference type="InterPro" id="IPR027417">
    <property type="entry name" value="P-loop_NTPase"/>
</dbReference>
<dbReference type="GO" id="GO:0005737">
    <property type="term" value="C:cytoplasm"/>
    <property type="evidence" value="ECO:0007669"/>
    <property type="project" value="UniProtKB-SubCell"/>
</dbReference>
<keyword evidence="7 9" id="KW-0067">ATP-binding</keyword>
<dbReference type="EMBL" id="QOZG01000002">
    <property type="protein sequence ID" value="RCS25226.1"/>
    <property type="molecule type" value="Genomic_DNA"/>
</dbReference>
<organism evidence="12 13">
    <name type="scientific">Phyllobacterium salinisoli</name>
    <dbReference type="NCBI Taxonomy" id="1899321"/>
    <lineage>
        <taxon>Bacteria</taxon>
        <taxon>Pseudomonadati</taxon>
        <taxon>Pseudomonadota</taxon>
        <taxon>Alphaproteobacteria</taxon>
        <taxon>Hyphomicrobiales</taxon>
        <taxon>Phyllobacteriaceae</taxon>
        <taxon>Phyllobacterium</taxon>
    </lineage>
</organism>
<evidence type="ECO:0000256" key="9">
    <source>
        <dbReference type="HAMAP-Rule" id="MF_00365"/>
    </source>
</evidence>
<dbReference type="Pfam" id="PF02463">
    <property type="entry name" value="SMC_N"/>
    <property type="match status" value="1"/>
</dbReference>
<comment type="caution">
    <text evidence="12">The sequence shown here is derived from an EMBL/GenBank/DDBJ whole genome shotgun (WGS) entry which is preliminary data.</text>
</comment>
<name>A0A368K792_9HYPH</name>
<dbReference type="Proteomes" id="UP000253420">
    <property type="component" value="Unassembled WGS sequence"/>
</dbReference>
<evidence type="ECO:0000256" key="7">
    <source>
        <dbReference type="ARBA" id="ARBA00022840"/>
    </source>
</evidence>
<reference evidence="12 13" key="1">
    <citation type="submission" date="2018-07" db="EMBL/GenBank/DDBJ databases">
        <title>The draft genome of Phyllobacterium salinisoli.</title>
        <authorList>
            <person name="Liu L."/>
            <person name="Li L."/>
            <person name="Zhang X."/>
            <person name="Liang L."/>
        </authorList>
    </citation>
    <scope>NUCLEOTIDE SEQUENCE [LARGE SCALE GENOMIC DNA]</scope>
    <source>
        <strain evidence="12 13">LLAN61</strain>
    </source>
</reference>
<dbReference type="PROSITE" id="PS00617">
    <property type="entry name" value="RECF_1"/>
    <property type="match status" value="1"/>
</dbReference>
<dbReference type="InterPro" id="IPR003593">
    <property type="entry name" value="AAA+_ATPase"/>
</dbReference>
<dbReference type="RefSeq" id="WP_114439671.1">
    <property type="nucleotide sequence ID" value="NZ_QOZG01000002.1"/>
</dbReference>
<keyword evidence="8 9" id="KW-0238">DNA-binding</keyword>
<dbReference type="PANTHER" id="PTHR32182:SF0">
    <property type="entry name" value="DNA REPLICATION AND REPAIR PROTEIN RECF"/>
    <property type="match status" value="1"/>
</dbReference>
<evidence type="ECO:0000313" key="12">
    <source>
        <dbReference type="EMBL" id="RCS25226.1"/>
    </source>
</evidence>
<evidence type="ECO:0000256" key="10">
    <source>
        <dbReference type="RuleBase" id="RU000578"/>
    </source>
</evidence>
<dbReference type="NCBIfam" id="TIGR00611">
    <property type="entry name" value="recf"/>
    <property type="match status" value="1"/>
</dbReference>
<keyword evidence="5 9" id="KW-0235">DNA replication</keyword>
<keyword evidence="6 9" id="KW-0547">Nucleotide-binding</keyword>
<dbReference type="HAMAP" id="MF_00365">
    <property type="entry name" value="RecF"/>
    <property type="match status" value="1"/>
</dbReference>
<comment type="function">
    <text evidence="9 10">The RecF protein is involved in DNA metabolism; it is required for DNA replication and normal SOS inducibility. RecF binds preferentially to single-stranded, linear DNA. It also seems to bind ATP.</text>
</comment>
<feature type="domain" description="AAA+ ATPase" evidence="11">
    <location>
        <begin position="36"/>
        <end position="382"/>
    </location>
</feature>
<dbReference type="InterPro" id="IPR001238">
    <property type="entry name" value="DNA-binding_RecF"/>
</dbReference>
<dbReference type="Gene3D" id="3.40.50.300">
    <property type="entry name" value="P-loop containing nucleotide triphosphate hydrolases"/>
    <property type="match status" value="1"/>
</dbReference>
<dbReference type="GO" id="GO:0006260">
    <property type="term" value="P:DNA replication"/>
    <property type="evidence" value="ECO:0007669"/>
    <property type="project" value="UniProtKB-UniRule"/>
</dbReference>
<keyword evidence="9 10" id="KW-0742">SOS response</keyword>
<comment type="subcellular location">
    <subcellularLocation>
        <location evidence="1 9 10">Cytoplasm</location>
    </subcellularLocation>
</comment>
<evidence type="ECO:0000256" key="1">
    <source>
        <dbReference type="ARBA" id="ARBA00004496"/>
    </source>
</evidence>
<dbReference type="SMART" id="SM00382">
    <property type="entry name" value="AAA"/>
    <property type="match status" value="1"/>
</dbReference>
<dbReference type="Gene3D" id="1.20.1050.90">
    <property type="entry name" value="RecF/RecN/SMC, N-terminal domain"/>
    <property type="match status" value="1"/>
</dbReference>
<evidence type="ECO:0000256" key="3">
    <source>
        <dbReference type="ARBA" id="ARBA00020170"/>
    </source>
</evidence>
<dbReference type="GO" id="GO:0003697">
    <property type="term" value="F:single-stranded DNA binding"/>
    <property type="evidence" value="ECO:0007669"/>
    <property type="project" value="UniProtKB-UniRule"/>
</dbReference>
<dbReference type="InterPro" id="IPR003395">
    <property type="entry name" value="RecF/RecN/SMC_N"/>
</dbReference>
<evidence type="ECO:0000256" key="5">
    <source>
        <dbReference type="ARBA" id="ARBA00022705"/>
    </source>
</evidence>
<dbReference type="InterPro" id="IPR042174">
    <property type="entry name" value="RecF_2"/>
</dbReference>
<sequence length="389" mass="42343">MTDTSDADRRRPDRVAVRRLRLAHFRNYPSLSLGLSHGHVVLTGENGSGKTNLLEAVSFLSPGRGLRRATYPDVTMNGAPDGFAIHATVESAGYGEVEIGTGLAGNAFGETARKVRVNGVQAISSDALLDYSRIIWVVPAMDGLFTGTAGDRRRFLDRMVLAIDTSHGKRVLDYEKAMRSRNRLLSEERNDAKWLDAIEAQMAELGTAIAAARAEMMQLITAMIERLPQEGPFPKSECFLEGALEKRIAIEAAVDLEEDFRRALRDGRPRDRAAGRTLDGPHRTDLIVHHRPKAMPAALCSTGEQKALLIGLILAHARLTGELSGMAPILLLDEIAAHLDEGRRAALFGIIDDLGGQSFMTGTDRSLFDALGDRAQFFNVSGGMLSQTT</sequence>
<dbReference type="GO" id="GO:0005524">
    <property type="term" value="F:ATP binding"/>
    <property type="evidence" value="ECO:0007669"/>
    <property type="project" value="UniProtKB-UniRule"/>
</dbReference>
<dbReference type="CDD" id="cd03242">
    <property type="entry name" value="ABC_RecF"/>
    <property type="match status" value="1"/>
</dbReference>
<evidence type="ECO:0000256" key="2">
    <source>
        <dbReference type="ARBA" id="ARBA00008016"/>
    </source>
</evidence>
<gene>
    <name evidence="9" type="primary">recF</name>
    <name evidence="12" type="ORF">DUT91_06105</name>
</gene>
<keyword evidence="13" id="KW-1185">Reference proteome</keyword>
<accession>A0A368K792</accession>
<protein>
    <recommendedName>
        <fullName evidence="3 9">DNA replication and repair protein RecF</fullName>
    </recommendedName>
</protein>
<dbReference type="InterPro" id="IPR018078">
    <property type="entry name" value="DNA-binding_RecF_CS"/>
</dbReference>